<dbReference type="EMBL" id="OY288114">
    <property type="protein sequence ID" value="CAJ0892967.1"/>
    <property type="molecule type" value="Genomic_DNA"/>
</dbReference>
<reference evidence="1" key="1">
    <citation type="submission" date="2023-07" db="EMBL/GenBank/DDBJ databases">
        <authorList>
            <person name="Pelsma A.J. K."/>
        </authorList>
    </citation>
    <scope>NUCLEOTIDE SEQUENCE</scope>
</reference>
<evidence type="ECO:0008006" key="2">
    <source>
        <dbReference type="Google" id="ProtNLM"/>
    </source>
</evidence>
<organism evidence="1">
    <name type="scientific">freshwater sediment metagenome</name>
    <dbReference type="NCBI Taxonomy" id="556182"/>
    <lineage>
        <taxon>unclassified sequences</taxon>
        <taxon>metagenomes</taxon>
        <taxon>ecological metagenomes</taxon>
    </lineage>
</organism>
<dbReference type="Pfam" id="PF09926">
    <property type="entry name" value="DUF2158"/>
    <property type="match status" value="1"/>
</dbReference>
<protein>
    <recommendedName>
        <fullName evidence="2">DUF2158 domain-containing protein</fullName>
    </recommendedName>
</protein>
<accession>A0AA48RAY4</accession>
<evidence type="ECO:0000313" key="1">
    <source>
        <dbReference type="EMBL" id="CAJ0892967.1"/>
    </source>
</evidence>
<dbReference type="AlphaFoldDB" id="A0AA48RAY4"/>
<gene>
    <name evidence="1" type="ORF">AMST5_04264</name>
</gene>
<dbReference type="InterPro" id="IPR019226">
    <property type="entry name" value="DUF2158"/>
</dbReference>
<proteinExistence type="predicted"/>
<name>A0AA48RAY4_9ZZZZ</name>
<sequence length="69" mass="7791">MAKTLFKVGQVVQLKSGGPDMTVSEINEKSILDTDDRMRIWCQWFGGRKLEQGLFDVDALVLSSSEEKK</sequence>